<dbReference type="OrthoDB" id="5793250at2"/>
<organism evidence="1 2">
    <name type="scientific">Kinneretia aquatilis</name>
    <dbReference type="NCBI Taxonomy" id="2070761"/>
    <lineage>
        <taxon>Bacteria</taxon>
        <taxon>Pseudomonadati</taxon>
        <taxon>Pseudomonadota</taxon>
        <taxon>Betaproteobacteria</taxon>
        <taxon>Burkholderiales</taxon>
        <taxon>Sphaerotilaceae</taxon>
        <taxon>Roseateles</taxon>
    </lineage>
</organism>
<dbReference type="EMBL" id="POSP01000003">
    <property type="protein sequence ID" value="PND39557.1"/>
    <property type="molecule type" value="Genomic_DNA"/>
</dbReference>
<dbReference type="Pfam" id="PF11736">
    <property type="entry name" value="DUF3299"/>
    <property type="match status" value="1"/>
</dbReference>
<evidence type="ECO:0000313" key="2">
    <source>
        <dbReference type="Proteomes" id="UP000235916"/>
    </source>
</evidence>
<evidence type="ECO:0008006" key="3">
    <source>
        <dbReference type="Google" id="ProtNLM"/>
    </source>
</evidence>
<name>A0A2N8L1L3_9BURK</name>
<keyword evidence="2" id="KW-1185">Reference proteome</keyword>
<accession>A0A2N8L1L3</accession>
<dbReference type="InterPro" id="IPR021727">
    <property type="entry name" value="DUF3299"/>
</dbReference>
<dbReference type="Proteomes" id="UP000235916">
    <property type="component" value="Unassembled WGS sequence"/>
</dbReference>
<evidence type="ECO:0000313" key="1">
    <source>
        <dbReference type="EMBL" id="PND39557.1"/>
    </source>
</evidence>
<dbReference type="AlphaFoldDB" id="A0A2N8L1L3"/>
<comment type="caution">
    <text evidence="1">The sequence shown here is derived from an EMBL/GenBank/DDBJ whole genome shotgun (WGS) entry which is preliminary data.</text>
</comment>
<protein>
    <recommendedName>
        <fullName evidence="3">DUF3299 domain-containing protein</fullName>
    </recommendedName>
</protein>
<reference evidence="1 2" key="1">
    <citation type="submission" date="2018-01" db="EMBL/GenBank/DDBJ databases">
        <title>Draft genome sequence of Paucibacter aquatile CR182 isolated from freshwater of the Nakdong River.</title>
        <authorList>
            <person name="Choi A."/>
            <person name="Chung E.J."/>
        </authorList>
    </citation>
    <scope>NUCLEOTIDE SEQUENCE [LARGE SCALE GENOMIC DNA]</scope>
    <source>
        <strain evidence="1 2">CR182</strain>
    </source>
</reference>
<proteinExistence type="predicted"/>
<sequence length="161" mass="17230">MLGLALCCAGVQAQVPAQVPAIGQGPGYHDPRSPFKPLQEREGVLSWSLLSSVSTKAEKNRLVPTFPAPVQALNQKKVKVQGFMMPLEPGDKQRHFLLSSVPTSCSFCVPAGAEGLIEVFTQQPVRYTLEPVLVEGVLAVLSDDPYGLFYRINGGQGLGAP</sequence>
<gene>
    <name evidence="1" type="ORF">C1O66_04695</name>
</gene>
<dbReference type="Gene3D" id="2.40.50.870">
    <property type="entry name" value="Protein of unknown function (DUF3299)"/>
    <property type="match status" value="1"/>
</dbReference>